<dbReference type="InterPro" id="IPR036457">
    <property type="entry name" value="PPM-type-like_dom_sf"/>
</dbReference>
<keyword evidence="4" id="KW-0378">Hydrolase</keyword>
<dbReference type="PANTHER" id="PTHR12320">
    <property type="entry name" value="PROTEIN PHOSPHATASE 2C"/>
    <property type="match status" value="1"/>
</dbReference>
<evidence type="ECO:0000313" key="6">
    <source>
        <dbReference type="EMBL" id="VDN59735.1"/>
    </source>
</evidence>
<accession>A0A0N4UGP9</accession>
<evidence type="ECO:0000313" key="8">
    <source>
        <dbReference type="Proteomes" id="UP000274756"/>
    </source>
</evidence>
<evidence type="ECO:0000256" key="4">
    <source>
        <dbReference type="RuleBase" id="RU366020"/>
    </source>
</evidence>
<dbReference type="SMART" id="SM00332">
    <property type="entry name" value="PP2Cc"/>
    <property type="match status" value="1"/>
</dbReference>
<keyword evidence="4" id="KW-0464">Manganese</keyword>
<dbReference type="WBParaSite" id="DME_0000668201-mRNA-1">
    <property type="protein sequence ID" value="DME_0000668201-mRNA-1"/>
    <property type="gene ID" value="DME_0000668201"/>
</dbReference>
<evidence type="ECO:0000256" key="1">
    <source>
        <dbReference type="ARBA" id="ARBA00001946"/>
    </source>
</evidence>
<dbReference type="InterPro" id="IPR001932">
    <property type="entry name" value="PPM-type_phosphatase-like_dom"/>
</dbReference>
<dbReference type="Gene3D" id="3.60.40.10">
    <property type="entry name" value="PPM-type phosphatase domain"/>
    <property type="match status" value="1"/>
</dbReference>
<dbReference type="GO" id="GO:0004722">
    <property type="term" value="F:protein serine/threonine phosphatase activity"/>
    <property type="evidence" value="ECO:0007669"/>
    <property type="project" value="UniProtKB-EC"/>
</dbReference>
<dbReference type="Proteomes" id="UP000274756">
    <property type="component" value="Unassembled WGS sequence"/>
</dbReference>
<dbReference type="EC" id="3.1.3.16" evidence="4"/>
<keyword evidence="8" id="KW-1185">Reference proteome</keyword>
<evidence type="ECO:0000313" key="9">
    <source>
        <dbReference type="WBParaSite" id="DME_0000668201-mRNA-1"/>
    </source>
</evidence>
<dbReference type="PROSITE" id="PS51746">
    <property type="entry name" value="PPM_2"/>
    <property type="match status" value="1"/>
</dbReference>
<name>A0A0N4UGP9_DRAME</name>
<dbReference type="SUPFAM" id="SSF81606">
    <property type="entry name" value="PP2C-like"/>
    <property type="match status" value="1"/>
</dbReference>
<gene>
    <name evidence="6" type="ORF">DME_LOCUS9708</name>
</gene>
<dbReference type="PANTHER" id="PTHR12320:SF1">
    <property type="entry name" value="PROTEIN PHOSPHATASE PTC7 HOMOLOG"/>
    <property type="match status" value="1"/>
</dbReference>
<dbReference type="STRING" id="318479.A0A0N4UGP9"/>
<comment type="catalytic activity">
    <reaction evidence="4">
        <text>O-phospho-L-seryl-[protein] + H2O = L-seryl-[protein] + phosphate</text>
        <dbReference type="Rhea" id="RHEA:20629"/>
        <dbReference type="Rhea" id="RHEA-COMP:9863"/>
        <dbReference type="Rhea" id="RHEA-COMP:11604"/>
        <dbReference type="ChEBI" id="CHEBI:15377"/>
        <dbReference type="ChEBI" id="CHEBI:29999"/>
        <dbReference type="ChEBI" id="CHEBI:43474"/>
        <dbReference type="ChEBI" id="CHEBI:83421"/>
        <dbReference type="EC" id="3.1.3.16"/>
    </reaction>
</comment>
<proteinExistence type="inferred from homology"/>
<comment type="cofactor">
    <cofactor evidence="1 4">
        <name>Mg(2+)</name>
        <dbReference type="ChEBI" id="CHEBI:18420"/>
    </cofactor>
</comment>
<comment type="catalytic activity">
    <reaction evidence="4">
        <text>O-phospho-L-threonyl-[protein] + H2O = L-threonyl-[protein] + phosphate</text>
        <dbReference type="Rhea" id="RHEA:47004"/>
        <dbReference type="Rhea" id="RHEA-COMP:11060"/>
        <dbReference type="Rhea" id="RHEA-COMP:11605"/>
        <dbReference type="ChEBI" id="CHEBI:15377"/>
        <dbReference type="ChEBI" id="CHEBI:30013"/>
        <dbReference type="ChEBI" id="CHEBI:43474"/>
        <dbReference type="ChEBI" id="CHEBI:61977"/>
        <dbReference type="EC" id="3.1.3.16"/>
    </reaction>
</comment>
<dbReference type="GO" id="GO:0005739">
    <property type="term" value="C:mitochondrion"/>
    <property type="evidence" value="ECO:0007669"/>
    <property type="project" value="TreeGrafter"/>
</dbReference>
<evidence type="ECO:0000259" key="5">
    <source>
        <dbReference type="PROSITE" id="PS51746"/>
    </source>
</evidence>
<dbReference type="EMBL" id="UYYG01001188">
    <property type="protein sequence ID" value="VDN59735.1"/>
    <property type="molecule type" value="Genomic_DNA"/>
</dbReference>
<comment type="cofactor">
    <cofactor evidence="4">
        <name>Mn(2+)</name>
        <dbReference type="ChEBI" id="CHEBI:29035"/>
    </cofactor>
</comment>
<protein>
    <recommendedName>
        <fullName evidence="4">Protein phosphatase</fullName>
        <ecNumber evidence="4">3.1.3.16</ecNumber>
    </recommendedName>
</protein>
<dbReference type="AlphaFoldDB" id="A0A0N4UGP9"/>
<sequence length="318" mass="34410">MMKSRLFAHYGRLAFRAVVTGGVLIDVAHTECRPSVSTNRFYAAVSSNSVNEHDHKVHTSCCGFPKNLIGGASMVLDQGVIGEDACFIARINNTYVVGVADGVGGWRKYGIDPSEFSSRLMNICSDIVRKGEFEPMRPDLLLAKAFETLALPPRPVGSSTACVLIVHRGMLHSANLGDSGYLVLRKGEIVYKSREQTHYFNAPFQLSLPPENSPFSGFIGDSPDMAELHSISLKSGDIIVLATDGLWDNVSENLIVEQLKDIQPGDLQSACNSLALSARRLAFDTRHTSPFAVKASKHGIDAPGGKPDDITLVLLLIA</sequence>
<organism evidence="7 9">
    <name type="scientific">Dracunculus medinensis</name>
    <name type="common">Guinea worm</name>
    <dbReference type="NCBI Taxonomy" id="318479"/>
    <lineage>
        <taxon>Eukaryota</taxon>
        <taxon>Metazoa</taxon>
        <taxon>Ecdysozoa</taxon>
        <taxon>Nematoda</taxon>
        <taxon>Chromadorea</taxon>
        <taxon>Rhabditida</taxon>
        <taxon>Spirurina</taxon>
        <taxon>Dracunculoidea</taxon>
        <taxon>Dracunculidae</taxon>
        <taxon>Dracunculus</taxon>
    </lineage>
</organism>
<reference evidence="9" key="1">
    <citation type="submission" date="2017-02" db="UniProtKB">
        <authorList>
            <consortium name="WormBaseParasite"/>
        </authorList>
    </citation>
    <scope>IDENTIFICATION</scope>
</reference>
<comment type="similarity">
    <text evidence="2 4">Belongs to the PP2C family.</text>
</comment>
<dbReference type="SMART" id="SM00331">
    <property type="entry name" value="PP2C_SIG"/>
    <property type="match status" value="1"/>
</dbReference>
<dbReference type="OrthoDB" id="60843at2759"/>
<evidence type="ECO:0000256" key="3">
    <source>
        <dbReference type="ARBA" id="ARBA00022912"/>
    </source>
</evidence>
<feature type="domain" description="PPM-type phosphatase" evidence="5">
    <location>
        <begin position="68"/>
        <end position="317"/>
    </location>
</feature>
<evidence type="ECO:0000313" key="7">
    <source>
        <dbReference type="Proteomes" id="UP000038040"/>
    </source>
</evidence>
<dbReference type="Proteomes" id="UP000038040">
    <property type="component" value="Unplaced"/>
</dbReference>
<keyword evidence="4" id="KW-0479">Metal-binding</keyword>
<keyword evidence="4" id="KW-0460">Magnesium</keyword>
<evidence type="ECO:0000256" key="2">
    <source>
        <dbReference type="ARBA" id="ARBA00006702"/>
    </source>
</evidence>
<dbReference type="GO" id="GO:0046872">
    <property type="term" value="F:metal ion binding"/>
    <property type="evidence" value="ECO:0007669"/>
    <property type="project" value="UniProtKB-UniRule"/>
</dbReference>
<keyword evidence="3 4" id="KW-0904">Protein phosphatase</keyword>
<reference evidence="6 8" key="2">
    <citation type="submission" date="2018-11" db="EMBL/GenBank/DDBJ databases">
        <authorList>
            <consortium name="Pathogen Informatics"/>
        </authorList>
    </citation>
    <scope>NUCLEOTIDE SEQUENCE [LARGE SCALE GENOMIC DNA]</scope>
</reference>
<dbReference type="InterPro" id="IPR039123">
    <property type="entry name" value="PPTC7"/>
</dbReference>